<keyword evidence="6" id="KW-0418">Kinase</keyword>
<dbReference type="GO" id="GO:0005634">
    <property type="term" value="C:nucleus"/>
    <property type="evidence" value="ECO:0007669"/>
    <property type="project" value="TreeGrafter"/>
</dbReference>
<dbReference type="AlphaFoldDB" id="A0A8C4PWT9"/>
<dbReference type="PROSITE" id="PS00107">
    <property type="entry name" value="PROTEIN_KINASE_ATP"/>
    <property type="match status" value="1"/>
</dbReference>
<dbReference type="Gene3D" id="3.30.200.20">
    <property type="entry name" value="Phosphorylase Kinase, domain 1"/>
    <property type="match status" value="1"/>
</dbReference>
<feature type="binding site" evidence="8">
    <location>
        <position position="454"/>
    </location>
    <ligand>
        <name>ATP</name>
        <dbReference type="ChEBI" id="CHEBI:30616"/>
    </ligand>
</feature>
<feature type="coiled-coil region" evidence="9">
    <location>
        <begin position="141"/>
        <end position="168"/>
    </location>
</feature>
<keyword evidence="7 8" id="KW-0067">ATP-binding</keyword>
<evidence type="ECO:0000256" key="5">
    <source>
        <dbReference type="ARBA" id="ARBA00022741"/>
    </source>
</evidence>
<feature type="compositionally biased region" description="Polar residues" evidence="10">
    <location>
        <begin position="283"/>
        <end position="292"/>
    </location>
</feature>
<dbReference type="GeneTree" id="ENSGT00940000160007"/>
<evidence type="ECO:0000256" key="6">
    <source>
        <dbReference type="ARBA" id="ARBA00022777"/>
    </source>
</evidence>
<keyword evidence="3" id="KW-0723">Serine/threonine-protein kinase</keyword>
<evidence type="ECO:0000313" key="12">
    <source>
        <dbReference type="Ensembl" id="ENSEBUP00000001442.1"/>
    </source>
</evidence>
<sequence length="716" mass="82195">MLSVDMSSPYTRKKSVKLVNTMAKVFDAKALHIQGTHGLQGIGHHPTVHGVSRVDVKLDSLSHKVDKMMEMQDRVCQRLNNIGQNVKNLDQEVEVLKNINKKVLPRMCRGEGQQSMIQFHDDITVRLRSLCQESENQGNKIEAMENMMSNLQVILSSLEENLKESKIDEFTICGHSSTKDEKVQDDVKKIKIKTMSESGQEHDMQVEEKQEHFEKKWNEKCILKERTPNKPKDDTVVACKETETSSVPIQNCTNKNVGVSEILQEEPKKSKKRFTKQCHQLQESIKTTNQDSTPDRHAQDYGTYSKHIDANKKRIKDVEQNVKKDDETFTPSESDEGMSDQQSLIQPELPTTVKTQSENTISSAANSTLCVPSKQQKEVKANDKDICTGRKDGNHLYPNGNFYPSTFSHRVVTPKMEDVLMYYVLKPDDILGGGRFGQVQKCVDKDTEQILAAKIIKVKEAKAKDEVRNEISIMNHLKHSNLVQLYDAFESKNEFVLIMEYVQGGELFDCIVNEDRGLTELDVSIFVWQICQGLQYMHQQYILHLNLKPENILCLDKKGNRIKIIDFGLARRYKPHEKLKVHCGMPEFLAPEVVNYDNVTFSTDMWSVGVITYMLLSGLSPFMGENENETLNNIVKVRWHFEHEAFENIVSNEAKNFISRLLVEQKSGRMSASQCLRHEWFCEELADQEGQRNVHLKSQTMLQNYVVQHRWNANEP</sequence>
<reference evidence="12" key="1">
    <citation type="submission" date="2025-08" db="UniProtKB">
        <authorList>
            <consortium name="Ensembl"/>
        </authorList>
    </citation>
    <scope>IDENTIFICATION</scope>
</reference>
<feature type="domain" description="Protein kinase" evidence="11">
    <location>
        <begin position="425"/>
        <end position="681"/>
    </location>
</feature>
<dbReference type="InterPro" id="IPR000719">
    <property type="entry name" value="Prot_kinase_dom"/>
</dbReference>
<dbReference type="FunFam" id="1.10.510.10:FF:000135">
    <property type="entry name" value="Putative myosin light chain kinase 3"/>
    <property type="match status" value="1"/>
</dbReference>
<protein>
    <recommendedName>
        <fullName evidence="2">non-specific serine/threonine protein kinase</fullName>
        <ecNumber evidence="2">2.7.11.1</ecNumber>
    </recommendedName>
</protein>
<name>A0A8C4PWT9_EPTBU</name>
<evidence type="ECO:0000256" key="3">
    <source>
        <dbReference type="ARBA" id="ARBA00022527"/>
    </source>
</evidence>
<evidence type="ECO:0000313" key="13">
    <source>
        <dbReference type="Proteomes" id="UP000694388"/>
    </source>
</evidence>
<organism evidence="12 13">
    <name type="scientific">Eptatretus burgeri</name>
    <name type="common">Inshore hagfish</name>
    <dbReference type="NCBI Taxonomy" id="7764"/>
    <lineage>
        <taxon>Eukaryota</taxon>
        <taxon>Metazoa</taxon>
        <taxon>Chordata</taxon>
        <taxon>Craniata</taxon>
        <taxon>Vertebrata</taxon>
        <taxon>Cyclostomata</taxon>
        <taxon>Myxini</taxon>
        <taxon>Myxiniformes</taxon>
        <taxon>Myxinidae</taxon>
        <taxon>Eptatretinae</taxon>
        <taxon>Eptatretus</taxon>
    </lineage>
</organism>
<evidence type="ECO:0000256" key="7">
    <source>
        <dbReference type="ARBA" id="ARBA00022840"/>
    </source>
</evidence>
<dbReference type="InterPro" id="IPR017441">
    <property type="entry name" value="Protein_kinase_ATP_BS"/>
</dbReference>
<dbReference type="PANTHER" id="PTHR24342">
    <property type="entry name" value="SERINE/THREONINE-PROTEIN KINASE 17"/>
    <property type="match status" value="1"/>
</dbReference>
<dbReference type="GO" id="GO:0005524">
    <property type="term" value="F:ATP binding"/>
    <property type="evidence" value="ECO:0007669"/>
    <property type="project" value="UniProtKB-UniRule"/>
</dbReference>
<proteinExistence type="inferred from homology"/>
<evidence type="ECO:0000256" key="1">
    <source>
        <dbReference type="ARBA" id="ARBA00006692"/>
    </source>
</evidence>
<dbReference type="GO" id="GO:0043065">
    <property type="term" value="P:positive regulation of apoptotic process"/>
    <property type="evidence" value="ECO:0007669"/>
    <property type="project" value="TreeGrafter"/>
</dbReference>
<dbReference type="Proteomes" id="UP000694388">
    <property type="component" value="Unplaced"/>
</dbReference>
<dbReference type="PANTHER" id="PTHR24342:SF20">
    <property type="entry name" value="MYOSIN LIGHT CHAIN KINASE, SMOOTH MUSCLE"/>
    <property type="match status" value="1"/>
</dbReference>
<keyword evidence="5 8" id="KW-0547">Nucleotide-binding</keyword>
<comment type="similarity">
    <text evidence="1">Belongs to the protein kinase superfamily. CAMK Ser/Thr protein kinase family.</text>
</comment>
<dbReference type="SUPFAM" id="SSF56112">
    <property type="entry name" value="Protein kinase-like (PK-like)"/>
    <property type="match status" value="1"/>
</dbReference>
<accession>A0A8C4PWT9</accession>
<evidence type="ECO:0000256" key="4">
    <source>
        <dbReference type="ARBA" id="ARBA00022679"/>
    </source>
</evidence>
<dbReference type="Ensembl" id="ENSEBUT00000001770.1">
    <property type="protein sequence ID" value="ENSEBUP00000001442.1"/>
    <property type="gene ID" value="ENSEBUG00000001251.1"/>
</dbReference>
<dbReference type="InterPro" id="IPR011009">
    <property type="entry name" value="Kinase-like_dom_sf"/>
</dbReference>
<dbReference type="PROSITE" id="PS50011">
    <property type="entry name" value="PROTEIN_KINASE_DOM"/>
    <property type="match status" value="1"/>
</dbReference>
<reference evidence="12" key="2">
    <citation type="submission" date="2025-09" db="UniProtKB">
        <authorList>
            <consortium name="Ensembl"/>
        </authorList>
    </citation>
    <scope>IDENTIFICATION</scope>
</reference>
<feature type="region of interest" description="Disordered" evidence="10">
    <location>
        <begin position="283"/>
        <end position="342"/>
    </location>
</feature>
<dbReference type="FunFam" id="3.30.200.20:FF:000042">
    <property type="entry name" value="Aurora kinase A"/>
    <property type="match status" value="1"/>
</dbReference>
<evidence type="ECO:0000256" key="10">
    <source>
        <dbReference type="SAM" id="MobiDB-lite"/>
    </source>
</evidence>
<dbReference type="GO" id="GO:0035556">
    <property type="term" value="P:intracellular signal transduction"/>
    <property type="evidence" value="ECO:0007669"/>
    <property type="project" value="TreeGrafter"/>
</dbReference>
<evidence type="ECO:0000259" key="11">
    <source>
        <dbReference type="PROSITE" id="PS50011"/>
    </source>
</evidence>
<feature type="compositionally biased region" description="Basic and acidic residues" evidence="10">
    <location>
        <begin position="306"/>
        <end position="327"/>
    </location>
</feature>
<evidence type="ECO:0000256" key="9">
    <source>
        <dbReference type="SAM" id="Coils"/>
    </source>
</evidence>
<dbReference type="Pfam" id="PF00069">
    <property type="entry name" value="Pkinase"/>
    <property type="match status" value="1"/>
</dbReference>
<dbReference type="Gene3D" id="1.10.510.10">
    <property type="entry name" value="Transferase(Phosphotransferase) domain 1"/>
    <property type="match status" value="1"/>
</dbReference>
<evidence type="ECO:0000256" key="2">
    <source>
        <dbReference type="ARBA" id="ARBA00012513"/>
    </source>
</evidence>
<evidence type="ECO:0000256" key="8">
    <source>
        <dbReference type="PROSITE-ProRule" id="PRU10141"/>
    </source>
</evidence>
<dbReference type="EC" id="2.7.11.1" evidence="2"/>
<keyword evidence="13" id="KW-1185">Reference proteome</keyword>
<keyword evidence="9" id="KW-0175">Coiled coil</keyword>
<keyword evidence="4" id="KW-0808">Transferase</keyword>
<dbReference type="GO" id="GO:0004674">
    <property type="term" value="F:protein serine/threonine kinase activity"/>
    <property type="evidence" value="ECO:0007669"/>
    <property type="project" value="UniProtKB-KW"/>
</dbReference>